<reference evidence="2 3" key="1">
    <citation type="submission" date="2024-10" db="EMBL/GenBank/DDBJ databases">
        <title>The Natural Products Discovery Center: Release of the First 8490 Sequenced Strains for Exploring Actinobacteria Biosynthetic Diversity.</title>
        <authorList>
            <person name="Kalkreuter E."/>
            <person name="Kautsar S.A."/>
            <person name="Yang D."/>
            <person name="Bader C.D."/>
            <person name="Teijaro C.N."/>
            <person name="Fluegel L."/>
            <person name="Davis C.M."/>
            <person name="Simpson J.R."/>
            <person name="Lauterbach L."/>
            <person name="Steele A.D."/>
            <person name="Gui C."/>
            <person name="Meng S."/>
            <person name="Li G."/>
            <person name="Viehrig K."/>
            <person name="Ye F."/>
            <person name="Su P."/>
            <person name="Kiefer A.F."/>
            <person name="Nichols A."/>
            <person name="Cepeda A.J."/>
            <person name="Yan W."/>
            <person name="Fan B."/>
            <person name="Jiang Y."/>
            <person name="Adhikari A."/>
            <person name="Zheng C.-J."/>
            <person name="Schuster L."/>
            <person name="Cowan T.M."/>
            <person name="Smanski M.J."/>
            <person name="Chevrette M.G."/>
            <person name="De Carvalho L.P.S."/>
            <person name="Shen B."/>
        </authorList>
    </citation>
    <scope>NUCLEOTIDE SEQUENCE [LARGE SCALE GENOMIC DNA]</scope>
    <source>
        <strain evidence="2 3">NPDC053399</strain>
    </source>
</reference>
<gene>
    <name evidence="2" type="ORF">ACIGXA_07360</name>
</gene>
<evidence type="ECO:0000259" key="1">
    <source>
        <dbReference type="Pfam" id="PF00496"/>
    </source>
</evidence>
<dbReference type="Gene3D" id="3.10.105.10">
    <property type="entry name" value="Dipeptide-binding Protein, Domain 3"/>
    <property type="match status" value="1"/>
</dbReference>
<dbReference type="PANTHER" id="PTHR30290">
    <property type="entry name" value="PERIPLASMIC BINDING COMPONENT OF ABC TRANSPORTER"/>
    <property type="match status" value="1"/>
</dbReference>
<sequence>MQTFRTPSTTADADRPATLPAGLGRRSFLGLALGAGAVLTLAACGSDATPATAGGTGGTLKWGWALPTSWDPVTSSAGWDVHVLSLVYAGLTKENEKGDPVPALAESWKYTADGTSVTFTLRKGTTFSDGTPLDATAVKKSIERGRDHPKSLIAAQLANIKTVTAPDAGTLTLSLAKPDFQLPALFAGKTGMVVNPKAFEAGADAAALATKPAGAGPFTLTSYVQNSRAVLRRNPTYWDAARIKTENFEVYPLPEPSTVVAALQSGQYNVAQIPGSQVEAAKAAGLQVQVIPSLVVATLDVNIKKAPFTDPDVALALKYAIDRQELLKATAFGHGEVSYQPFPKGYVGHNDELDDLYPYNPQKARELLAKAGHADGVELTITTSVAQGVPELVQAQLKKVGITAKIEVIPASQATQIIYIQHSRALFTDQFAGRDSAVQAFQVLFGEQGLMNPGRTVDPELTAALDVVRRTPLESPEYPKLLQKATSIAVRSMPNVFLYTVPRILARSPKVSEIPAFTVVQRFEGVTAS</sequence>
<dbReference type="InterPro" id="IPR030678">
    <property type="entry name" value="Peptide/Ni-bd"/>
</dbReference>
<dbReference type="CDD" id="cd08496">
    <property type="entry name" value="PBP2_NikA_DppA_OppA_like_9"/>
    <property type="match status" value="1"/>
</dbReference>
<dbReference type="Gene3D" id="3.90.76.10">
    <property type="entry name" value="Dipeptide-binding Protein, Domain 1"/>
    <property type="match status" value="1"/>
</dbReference>
<dbReference type="SUPFAM" id="SSF53850">
    <property type="entry name" value="Periplasmic binding protein-like II"/>
    <property type="match status" value="1"/>
</dbReference>
<proteinExistence type="predicted"/>
<keyword evidence="3" id="KW-1185">Reference proteome</keyword>
<dbReference type="InterPro" id="IPR006311">
    <property type="entry name" value="TAT_signal"/>
</dbReference>
<dbReference type="Gene3D" id="3.40.190.10">
    <property type="entry name" value="Periplasmic binding protein-like II"/>
    <property type="match status" value="1"/>
</dbReference>
<dbReference type="InterPro" id="IPR000914">
    <property type="entry name" value="SBP_5_dom"/>
</dbReference>
<evidence type="ECO:0000313" key="3">
    <source>
        <dbReference type="Proteomes" id="UP001614394"/>
    </source>
</evidence>
<dbReference type="Proteomes" id="UP001614394">
    <property type="component" value="Unassembled WGS sequence"/>
</dbReference>
<dbReference type="InterPro" id="IPR039424">
    <property type="entry name" value="SBP_5"/>
</dbReference>
<evidence type="ECO:0000313" key="2">
    <source>
        <dbReference type="EMBL" id="MFI9100327.1"/>
    </source>
</evidence>
<feature type="domain" description="Solute-binding protein family 5" evidence="1">
    <location>
        <begin position="100"/>
        <end position="415"/>
    </location>
</feature>
<protein>
    <submittedName>
        <fullName evidence="2">ABC transporter substrate-binding protein</fullName>
    </submittedName>
</protein>
<name>A0ABW8C1M7_9ACTN</name>
<dbReference type="RefSeq" id="WP_399645391.1">
    <property type="nucleotide sequence ID" value="NZ_JBITYG010000002.1"/>
</dbReference>
<organism evidence="2 3">
    <name type="scientific">Streptomyces fildesensis</name>
    <dbReference type="NCBI Taxonomy" id="375757"/>
    <lineage>
        <taxon>Bacteria</taxon>
        <taxon>Bacillati</taxon>
        <taxon>Actinomycetota</taxon>
        <taxon>Actinomycetes</taxon>
        <taxon>Kitasatosporales</taxon>
        <taxon>Streptomycetaceae</taxon>
        <taxon>Streptomyces</taxon>
    </lineage>
</organism>
<accession>A0ABW8C1M7</accession>
<dbReference type="PIRSF" id="PIRSF002741">
    <property type="entry name" value="MppA"/>
    <property type="match status" value="1"/>
</dbReference>
<dbReference type="Pfam" id="PF00496">
    <property type="entry name" value="SBP_bac_5"/>
    <property type="match status" value="1"/>
</dbReference>
<dbReference type="PROSITE" id="PS51318">
    <property type="entry name" value="TAT"/>
    <property type="match status" value="1"/>
</dbReference>
<comment type="caution">
    <text evidence="2">The sequence shown here is derived from an EMBL/GenBank/DDBJ whole genome shotgun (WGS) entry which is preliminary data.</text>
</comment>
<dbReference type="EMBL" id="JBITYG010000002">
    <property type="protein sequence ID" value="MFI9100327.1"/>
    <property type="molecule type" value="Genomic_DNA"/>
</dbReference>